<comment type="subcellular location">
    <subcellularLocation>
        <location evidence="1">Cell membrane</location>
        <topology evidence="1">Multi-pass membrane protein</topology>
    </subcellularLocation>
</comment>
<organism evidence="8 9">
    <name type="scientific">Paenibacillus dendrobii</name>
    <dbReference type="NCBI Taxonomy" id="2691084"/>
    <lineage>
        <taxon>Bacteria</taxon>
        <taxon>Bacillati</taxon>
        <taxon>Bacillota</taxon>
        <taxon>Bacilli</taxon>
        <taxon>Bacillales</taxon>
        <taxon>Paenibacillaceae</taxon>
        <taxon>Paenibacillus</taxon>
    </lineage>
</organism>
<protein>
    <submittedName>
        <fullName evidence="8">MFS transporter</fullName>
    </submittedName>
</protein>
<dbReference type="AlphaFoldDB" id="A0A7X3LHV0"/>
<comment type="caution">
    <text evidence="8">The sequence shown here is derived from an EMBL/GenBank/DDBJ whole genome shotgun (WGS) entry which is preliminary data.</text>
</comment>
<dbReference type="RefSeq" id="WP_160499839.1">
    <property type="nucleotide sequence ID" value="NZ_WUBI01000004.1"/>
</dbReference>
<dbReference type="CDD" id="cd17321">
    <property type="entry name" value="MFS_MMR_MDR_like"/>
    <property type="match status" value="1"/>
</dbReference>
<gene>
    <name evidence="8" type="ORF">GRF59_21770</name>
</gene>
<feature type="transmembrane region" description="Helical" evidence="6">
    <location>
        <begin position="344"/>
        <end position="366"/>
    </location>
</feature>
<keyword evidence="3 6" id="KW-0812">Transmembrane</keyword>
<keyword evidence="2" id="KW-0813">Transport</keyword>
<feature type="transmembrane region" description="Helical" evidence="6">
    <location>
        <begin position="154"/>
        <end position="176"/>
    </location>
</feature>
<reference evidence="8 9" key="1">
    <citation type="submission" date="2019-12" db="EMBL/GenBank/DDBJ databases">
        <title>Paenibacillus sp. nov., an endophytic bacterium isolated from the stem of Dendrobium.</title>
        <authorList>
            <person name="Zhao R."/>
        </authorList>
    </citation>
    <scope>NUCLEOTIDE SEQUENCE [LARGE SCALE GENOMIC DNA]</scope>
    <source>
        <strain evidence="8 9">HJL G12</strain>
    </source>
</reference>
<evidence type="ECO:0000313" key="8">
    <source>
        <dbReference type="EMBL" id="MWV46236.1"/>
    </source>
</evidence>
<evidence type="ECO:0000256" key="2">
    <source>
        <dbReference type="ARBA" id="ARBA00022448"/>
    </source>
</evidence>
<evidence type="ECO:0000259" key="7">
    <source>
        <dbReference type="PROSITE" id="PS50850"/>
    </source>
</evidence>
<dbReference type="SUPFAM" id="SSF103473">
    <property type="entry name" value="MFS general substrate transporter"/>
    <property type="match status" value="1"/>
</dbReference>
<feature type="transmembrane region" description="Helical" evidence="6">
    <location>
        <begin position="419"/>
        <end position="439"/>
    </location>
</feature>
<feature type="transmembrane region" description="Helical" evidence="6">
    <location>
        <begin position="28"/>
        <end position="55"/>
    </location>
</feature>
<evidence type="ECO:0000313" key="9">
    <source>
        <dbReference type="Proteomes" id="UP000460318"/>
    </source>
</evidence>
<dbReference type="Gene3D" id="1.20.1720.10">
    <property type="entry name" value="Multidrug resistance protein D"/>
    <property type="match status" value="1"/>
</dbReference>
<feature type="transmembrane region" description="Helical" evidence="6">
    <location>
        <begin position="372"/>
        <end position="398"/>
    </location>
</feature>
<feature type="transmembrane region" description="Helical" evidence="6">
    <location>
        <begin position="445"/>
        <end position="467"/>
    </location>
</feature>
<dbReference type="GO" id="GO:0022857">
    <property type="term" value="F:transmembrane transporter activity"/>
    <property type="evidence" value="ECO:0007669"/>
    <property type="project" value="InterPro"/>
</dbReference>
<feature type="transmembrane region" description="Helical" evidence="6">
    <location>
        <begin position="95"/>
        <end position="114"/>
    </location>
</feature>
<keyword evidence="9" id="KW-1185">Reference proteome</keyword>
<name>A0A7X3LHV0_9BACL</name>
<dbReference type="InterPro" id="IPR036259">
    <property type="entry name" value="MFS_trans_sf"/>
</dbReference>
<feature type="transmembrane region" description="Helical" evidence="6">
    <location>
        <begin position="241"/>
        <end position="264"/>
    </location>
</feature>
<dbReference type="Gene3D" id="1.20.1250.20">
    <property type="entry name" value="MFS general substrate transporter like domains"/>
    <property type="match status" value="1"/>
</dbReference>
<dbReference type="EMBL" id="WUBI01000004">
    <property type="protein sequence ID" value="MWV46236.1"/>
    <property type="molecule type" value="Genomic_DNA"/>
</dbReference>
<feature type="transmembrane region" description="Helical" evidence="6">
    <location>
        <begin position="285"/>
        <end position="308"/>
    </location>
</feature>
<feature type="transmembrane region" description="Helical" evidence="6">
    <location>
        <begin position="182"/>
        <end position="202"/>
    </location>
</feature>
<dbReference type="PROSITE" id="PS50850">
    <property type="entry name" value="MFS"/>
    <property type="match status" value="1"/>
</dbReference>
<feature type="transmembrane region" description="Helical" evidence="6">
    <location>
        <begin position="314"/>
        <end position="332"/>
    </location>
</feature>
<evidence type="ECO:0000256" key="4">
    <source>
        <dbReference type="ARBA" id="ARBA00022989"/>
    </source>
</evidence>
<evidence type="ECO:0000256" key="3">
    <source>
        <dbReference type="ARBA" id="ARBA00022692"/>
    </source>
</evidence>
<feature type="transmembrane region" description="Helical" evidence="6">
    <location>
        <begin position="120"/>
        <end position="142"/>
    </location>
</feature>
<dbReference type="Pfam" id="PF07690">
    <property type="entry name" value="MFS_1"/>
    <property type="match status" value="1"/>
</dbReference>
<keyword evidence="4 6" id="KW-1133">Transmembrane helix</keyword>
<dbReference type="Proteomes" id="UP000460318">
    <property type="component" value="Unassembled WGS sequence"/>
</dbReference>
<dbReference type="PANTHER" id="PTHR42718">
    <property type="entry name" value="MAJOR FACILITATOR SUPERFAMILY MULTIDRUG TRANSPORTER MFSC"/>
    <property type="match status" value="1"/>
</dbReference>
<dbReference type="PANTHER" id="PTHR42718:SF9">
    <property type="entry name" value="MAJOR FACILITATOR SUPERFAMILY MULTIDRUG TRANSPORTER MFSC"/>
    <property type="match status" value="1"/>
</dbReference>
<dbReference type="GO" id="GO:0005886">
    <property type="term" value="C:plasma membrane"/>
    <property type="evidence" value="ECO:0007669"/>
    <property type="project" value="UniProtKB-SubCell"/>
</dbReference>
<keyword evidence="5 6" id="KW-0472">Membrane</keyword>
<dbReference type="InterPro" id="IPR011701">
    <property type="entry name" value="MFS"/>
</dbReference>
<evidence type="ECO:0000256" key="5">
    <source>
        <dbReference type="ARBA" id="ARBA00023136"/>
    </source>
</evidence>
<sequence>MPIPTQSNSSTDPSSTADFLITTKKKSLALFGLSLGYFMVLLDTTIVTVALPAIHTDMGGHFTSLEWVVNAYTVLFASLLLSMGSLSDRYGAKRIFGGGLILFAITSAFSSAASSLELLIVLRGLLGIGGAAMTSASLALLASIYQDPKERTKALGVFASISGVALAAGPVMGGMLVDWFGWRSIFMVNIPIAVLSLFLIVLNASETQRNTDRTLDLTGQLTATLFFLTLTFALVEGGSLGWSSLSVITAITVAIISLLLFAVVEARSKSPMLPVQLLRRRSISAGLAAGLAVNFGLSGCLFVLTFFFQQSQGYSALLTGLAFLPLTLPMMINPMITSRIVNRVGVRLPMICGFFLTSIGTIMLTISNGDFYWLLFVGLFLIGYGLSLTIPPLVTSIVTASPPGHAGVASGALNSIRQLGAALGVAVLSLCMNVGSAHAESAAGFNSALMISAFVLAGGGVITFLFISRKPS</sequence>
<accession>A0A7X3LHV0</accession>
<feature type="transmembrane region" description="Helical" evidence="6">
    <location>
        <begin position="214"/>
        <end position="235"/>
    </location>
</feature>
<feature type="domain" description="Major facilitator superfamily (MFS) profile" evidence="7">
    <location>
        <begin position="29"/>
        <end position="471"/>
    </location>
</feature>
<proteinExistence type="predicted"/>
<evidence type="ECO:0000256" key="6">
    <source>
        <dbReference type="SAM" id="Phobius"/>
    </source>
</evidence>
<dbReference type="InterPro" id="IPR020846">
    <property type="entry name" value="MFS_dom"/>
</dbReference>
<evidence type="ECO:0000256" key="1">
    <source>
        <dbReference type="ARBA" id="ARBA00004651"/>
    </source>
</evidence>
<feature type="transmembrane region" description="Helical" evidence="6">
    <location>
        <begin position="67"/>
        <end position="83"/>
    </location>
</feature>